<proteinExistence type="predicted"/>
<organism evidence="1 2">
    <name type="scientific">Chiloscyllium punctatum</name>
    <name type="common">Brownbanded bambooshark</name>
    <name type="synonym">Hemiscyllium punctatum</name>
    <dbReference type="NCBI Taxonomy" id="137246"/>
    <lineage>
        <taxon>Eukaryota</taxon>
        <taxon>Metazoa</taxon>
        <taxon>Chordata</taxon>
        <taxon>Craniata</taxon>
        <taxon>Vertebrata</taxon>
        <taxon>Chondrichthyes</taxon>
        <taxon>Elasmobranchii</taxon>
        <taxon>Galeomorphii</taxon>
        <taxon>Galeoidea</taxon>
        <taxon>Orectolobiformes</taxon>
        <taxon>Hemiscylliidae</taxon>
        <taxon>Chiloscyllium</taxon>
    </lineage>
</organism>
<dbReference type="Proteomes" id="UP000287033">
    <property type="component" value="Unassembled WGS sequence"/>
</dbReference>
<evidence type="ECO:0000313" key="1">
    <source>
        <dbReference type="EMBL" id="GCC42714.1"/>
    </source>
</evidence>
<reference evidence="1 2" key="1">
    <citation type="journal article" date="2018" name="Nat. Ecol. Evol.">
        <title>Shark genomes provide insights into elasmobranch evolution and the origin of vertebrates.</title>
        <authorList>
            <person name="Hara Y"/>
            <person name="Yamaguchi K"/>
            <person name="Onimaru K"/>
            <person name="Kadota M"/>
            <person name="Koyanagi M"/>
            <person name="Keeley SD"/>
            <person name="Tatsumi K"/>
            <person name="Tanaka K"/>
            <person name="Motone F"/>
            <person name="Kageyama Y"/>
            <person name="Nozu R"/>
            <person name="Adachi N"/>
            <person name="Nishimura O"/>
            <person name="Nakagawa R"/>
            <person name="Tanegashima C"/>
            <person name="Kiyatake I"/>
            <person name="Matsumoto R"/>
            <person name="Murakumo K"/>
            <person name="Nishida K"/>
            <person name="Terakita A"/>
            <person name="Kuratani S"/>
            <person name="Sato K"/>
            <person name="Hyodo S Kuraku.S."/>
        </authorList>
    </citation>
    <scope>NUCLEOTIDE SEQUENCE [LARGE SCALE GENOMIC DNA]</scope>
</reference>
<dbReference type="AlphaFoldDB" id="A0A401TJ95"/>
<comment type="caution">
    <text evidence="1">The sequence shown here is derived from an EMBL/GenBank/DDBJ whole genome shotgun (WGS) entry which is preliminary data.</text>
</comment>
<evidence type="ECO:0000313" key="2">
    <source>
        <dbReference type="Proteomes" id="UP000287033"/>
    </source>
</evidence>
<gene>
    <name evidence="1" type="ORF">chiPu_0026885</name>
</gene>
<protein>
    <submittedName>
        <fullName evidence="1">Uncharacterized protein</fullName>
    </submittedName>
</protein>
<keyword evidence="2" id="KW-1185">Reference proteome</keyword>
<accession>A0A401TJ95</accession>
<dbReference type="EMBL" id="BEZZ01089849">
    <property type="protein sequence ID" value="GCC42714.1"/>
    <property type="molecule type" value="Genomic_DNA"/>
</dbReference>
<name>A0A401TJ95_CHIPU</name>
<sequence>MAVSRISLRMDSGISHGNTTWRSVSLAAMSSLGWPAFLGNATAGRTVSLHLDRAWNDRRTVQSLMAPVERGNFFGLKREVEK</sequence>